<dbReference type="PROSITE" id="PS50059">
    <property type="entry name" value="FKBP_PPIASE"/>
    <property type="match status" value="1"/>
</dbReference>
<proteinExistence type="inferred from homology"/>
<dbReference type="InterPro" id="IPR000774">
    <property type="entry name" value="PPIase_FKBP_N"/>
</dbReference>
<dbReference type="PANTHER" id="PTHR43811">
    <property type="entry name" value="FKBP-TYPE PEPTIDYL-PROLYL CIS-TRANS ISOMERASE FKPA"/>
    <property type="match status" value="1"/>
</dbReference>
<dbReference type="AlphaFoldDB" id="A0A806KHT2"/>
<evidence type="ECO:0000256" key="3">
    <source>
        <dbReference type="ARBA" id="ARBA00023110"/>
    </source>
</evidence>
<keyword evidence="3 5" id="KW-0697">Rotamase</keyword>
<evidence type="ECO:0000259" key="7">
    <source>
        <dbReference type="PROSITE" id="PS50059"/>
    </source>
</evidence>
<dbReference type="FunFam" id="3.10.50.40:FF:000006">
    <property type="entry name" value="Peptidyl-prolyl cis-trans isomerase"/>
    <property type="match status" value="1"/>
</dbReference>
<dbReference type="PROSITE" id="PS51257">
    <property type="entry name" value="PROKAR_LIPOPROTEIN"/>
    <property type="match status" value="1"/>
</dbReference>
<dbReference type="InterPro" id="IPR036944">
    <property type="entry name" value="PPIase_FKBP_N_sf"/>
</dbReference>
<evidence type="ECO:0000256" key="6">
    <source>
        <dbReference type="RuleBase" id="RU003915"/>
    </source>
</evidence>
<sequence>MKNKLIITMVILLAVSLFGSCRNGSSLKGENLDKDASYALGMNIGMVMSADELVPILGEFIKGMTDTISGKETRLTETEARTAIENAFMALMESREAEAKQKEAEFLAENSKKPGITVTSSGLQYEVITEGSGPKPAESSMVRVHYHGTFTNGNVFDSSVDRGTPAEFHLGGVIPGWTEGLQLMGVGSKYKFYIPSEIGYGPNGWGSIPPYSTLIFEVELLDILDTF</sequence>
<dbReference type="EC" id="5.2.1.8" evidence="6"/>
<comment type="catalytic activity">
    <reaction evidence="1 5 6">
        <text>[protein]-peptidylproline (omega=180) = [protein]-peptidylproline (omega=0)</text>
        <dbReference type="Rhea" id="RHEA:16237"/>
        <dbReference type="Rhea" id="RHEA-COMP:10747"/>
        <dbReference type="Rhea" id="RHEA-COMP:10748"/>
        <dbReference type="ChEBI" id="CHEBI:83833"/>
        <dbReference type="ChEBI" id="CHEBI:83834"/>
        <dbReference type="EC" id="5.2.1.8"/>
    </reaction>
</comment>
<dbReference type="InterPro" id="IPR046357">
    <property type="entry name" value="PPIase_dom_sf"/>
</dbReference>
<evidence type="ECO:0000256" key="2">
    <source>
        <dbReference type="ARBA" id="ARBA00006577"/>
    </source>
</evidence>
<organism evidence="8">
    <name type="scientific">uncultured bacterium contig00023</name>
    <dbReference type="NCBI Taxonomy" id="1181512"/>
    <lineage>
        <taxon>Bacteria</taxon>
        <taxon>environmental samples</taxon>
    </lineage>
</organism>
<dbReference type="GO" id="GO:0003755">
    <property type="term" value="F:peptidyl-prolyl cis-trans isomerase activity"/>
    <property type="evidence" value="ECO:0007669"/>
    <property type="project" value="UniProtKB-UniRule"/>
</dbReference>
<feature type="domain" description="PPIase FKBP-type" evidence="7">
    <location>
        <begin position="139"/>
        <end position="224"/>
    </location>
</feature>
<evidence type="ECO:0000256" key="1">
    <source>
        <dbReference type="ARBA" id="ARBA00000971"/>
    </source>
</evidence>
<protein>
    <recommendedName>
        <fullName evidence="6">Peptidyl-prolyl cis-trans isomerase</fullName>
        <ecNumber evidence="6">5.2.1.8</ecNumber>
    </recommendedName>
</protein>
<dbReference type="Pfam" id="PF01346">
    <property type="entry name" value="FKBP_N"/>
    <property type="match status" value="1"/>
</dbReference>
<dbReference type="PANTHER" id="PTHR43811:SF19">
    <property type="entry name" value="39 KDA FK506-BINDING NUCLEAR PROTEIN"/>
    <property type="match status" value="1"/>
</dbReference>
<accession>A0A806KHT2</accession>
<dbReference type="Gene3D" id="3.10.50.40">
    <property type="match status" value="1"/>
</dbReference>
<dbReference type="Gene3D" id="1.10.287.460">
    <property type="entry name" value="Peptidyl-prolyl cis-trans isomerase, FKBP-type, N-terminal domain"/>
    <property type="match status" value="1"/>
</dbReference>
<name>A0A806KHT2_9BACT</name>
<comment type="similarity">
    <text evidence="2 6">Belongs to the FKBP-type PPIase family.</text>
</comment>
<dbReference type="InterPro" id="IPR001179">
    <property type="entry name" value="PPIase_FKBP_dom"/>
</dbReference>
<keyword evidence="4 5" id="KW-0413">Isomerase</keyword>
<evidence type="ECO:0000313" key="8">
    <source>
        <dbReference type="EMBL" id="AGS52564.1"/>
    </source>
</evidence>
<evidence type="ECO:0000256" key="5">
    <source>
        <dbReference type="PROSITE-ProRule" id="PRU00277"/>
    </source>
</evidence>
<evidence type="ECO:0000256" key="4">
    <source>
        <dbReference type="ARBA" id="ARBA00023235"/>
    </source>
</evidence>
<dbReference type="SUPFAM" id="SSF54534">
    <property type="entry name" value="FKBP-like"/>
    <property type="match status" value="1"/>
</dbReference>
<reference evidence="8" key="1">
    <citation type="submission" date="2012-03" db="EMBL/GenBank/DDBJ databases">
        <title>Functional metagenomics reveals considerable lignocellulase gene clusters in the gut microbiome of a wood-feeding higher termite.</title>
        <authorList>
            <person name="Liu N."/>
        </authorList>
    </citation>
    <scope>NUCLEOTIDE SEQUENCE</scope>
</reference>
<dbReference type="EMBL" id="JQ844201">
    <property type="protein sequence ID" value="AGS52564.1"/>
    <property type="molecule type" value="Genomic_DNA"/>
</dbReference>
<dbReference type="Pfam" id="PF00254">
    <property type="entry name" value="FKBP_C"/>
    <property type="match status" value="1"/>
</dbReference>
<dbReference type="GO" id="GO:0006457">
    <property type="term" value="P:protein folding"/>
    <property type="evidence" value="ECO:0007669"/>
    <property type="project" value="InterPro"/>
</dbReference>